<dbReference type="GO" id="GO:0032267">
    <property type="term" value="F:tRNA(Ile)-lysidine synthase activity"/>
    <property type="evidence" value="ECO:0007669"/>
    <property type="project" value="UniProtKB-EC"/>
</dbReference>
<evidence type="ECO:0000256" key="4">
    <source>
        <dbReference type="ARBA" id="ARBA00022840"/>
    </source>
</evidence>
<evidence type="ECO:0000259" key="7">
    <source>
        <dbReference type="Pfam" id="PF01171"/>
    </source>
</evidence>
<dbReference type="GO" id="GO:0006400">
    <property type="term" value="P:tRNA modification"/>
    <property type="evidence" value="ECO:0007669"/>
    <property type="project" value="UniProtKB-UniRule"/>
</dbReference>
<evidence type="ECO:0000313" key="8">
    <source>
        <dbReference type="EMBL" id="SIN79874.1"/>
    </source>
</evidence>
<dbReference type="InterPro" id="IPR012795">
    <property type="entry name" value="tRNA_Ile_lys_synt_N"/>
</dbReference>
<proteinExistence type="inferred from homology"/>
<keyword evidence="9" id="KW-1185">Reference proteome</keyword>
<evidence type="ECO:0000256" key="2">
    <source>
        <dbReference type="ARBA" id="ARBA00022694"/>
    </source>
</evidence>
<accession>A0A1N6EA22</accession>
<dbReference type="STRING" id="1217970.SAMN05444002_0503"/>
<evidence type="ECO:0000256" key="5">
    <source>
        <dbReference type="ARBA" id="ARBA00048539"/>
    </source>
</evidence>
<keyword evidence="1 6" id="KW-0436">Ligase</keyword>
<dbReference type="PANTHER" id="PTHR43033">
    <property type="entry name" value="TRNA(ILE)-LYSIDINE SYNTHASE-RELATED"/>
    <property type="match status" value="1"/>
</dbReference>
<dbReference type="EC" id="6.3.4.19" evidence="6"/>
<dbReference type="GO" id="GO:0005737">
    <property type="term" value="C:cytoplasm"/>
    <property type="evidence" value="ECO:0007669"/>
    <property type="project" value="UniProtKB-SubCell"/>
</dbReference>
<dbReference type="InterPro" id="IPR011063">
    <property type="entry name" value="TilS/TtcA_N"/>
</dbReference>
<dbReference type="SUPFAM" id="SSF52402">
    <property type="entry name" value="Adenine nucleotide alpha hydrolases-like"/>
    <property type="match status" value="1"/>
</dbReference>
<keyword evidence="2 6" id="KW-0819">tRNA processing</keyword>
<evidence type="ECO:0000256" key="1">
    <source>
        <dbReference type="ARBA" id="ARBA00022598"/>
    </source>
</evidence>
<dbReference type="InterPro" id="IPR014729">
    <property type="entry name" value="Rossmann-like_a/b/a_fold"/>
</dbReference>
<gene>
    <name evidence="6" type="primary">tilS</name>
    <name evidence="8" type="ORF">SAMN05444002_0503</name>
</gene>
<organism evidence="8 9">
    <name type="scientific">Vannielia litorea</name>
    <dbReference type="NCBI Taxonomy" id="1217970"/>
    <lineage>
        <taxon>Bacteria</taxon>
        <taxon>Pseudomonadati</taxon>
        <taxon>Pseudomonadota</taxon>
        <taxon>Alphaproteobacteria</taxon>
        <taxon>Rhodobacterales</taxon>
        <taxon>Paracoccaceae</taxon>
        <taxon>Vannielia</taxon>
    </lineage>
</organism>
<comment type="function">
    <text evidence="6">Ligates lysine onto the cytidine present at position 34 of the AUA codon-specific tRNA(Ile) that contains the anticodon CAU, in an ATP-dependent manner. Cytidine is converted to lysidine, thus changing the amino acid specificity of the tRNA from methionine to isoleucine.</text>
</comment>
<dbReference type="InterPro" id="IPR012094">
    <property type="entry name" value="tRNA_Ile_lys_synt"/>
</dbReference>
<keyword evidence="3 6" id="KW-0547">Nucleotide-binding</keyword>
<comment type="subcellular location">
    <subcellularLocation>
        <location evidence="6">Cytoplasm</location>
    </subcellularLocation>
</comment>
<dbReference type="CDD" id="cd01992">
    <property type="entry name" value="TilS_N"/>
    <property type="match status" value="1"/>
</dbReference>
<dbReference type="GO" id="GO:0005524">
    <property type="term" value="F:ATP binding"/>
    <property type="evidence" value="ECO:0007669"/>
    <property type="project" value="UniProtKB-UniRule"/>
</dbReference>
<dbReference type="Gene3D" id="3.40.50.620">
    <property type="entry name" value="HUPs"/>
    <property type="match status" value="1"/>
</dbReference>
<name>A0A1N6EA22_9RHOB</name>
<comment type="domain">
    <text evidence="6">The N-terminal region contains the highly conserved SGGXDS motif, predicted to be a P-loop motif involved in ATP binding.</text>
</comment>
<evidence type="ECO:0000313" key="9">
    <source>
        <dbReference type="Proteomes" id="UP000184932"/>
    </source>
</evidence>
<evidence type="ECO:0000256" key="6">
    <source>
        <dbReference type="HAMAP-Rule" id="MF_01161"/>
    </source>
</evidence>
<dbReference type="HAMAP" id="MF_01161">
    <property type="entry name" value="tRNA_Ile_lys_synt"/>
    <property type="match status" value="1"/>
</dbReference>
<evidence type="ECO:0000256" key="3">
    <source>
        <dbReference type="ARBA" id="ARBA00022741"/>
    </source>
</evidence>
<dbReference type="NCBIfam" id="TIGR02432">
    <property type="entry name" value="lysidine_TilS_N"/>
    <property type="match status" value="1"/>
</dbReference>
<keyword evidence="4 6" id="KW-0067">ATP-binding</keyword>
<feature type="domain" description="tRNA(Ile)-lysidine/2-thiocytidine synthase N-terminal" evidence="7">
    <location>
        <begin position="23"/>
        <end position="199"/>
    </location>
</feature>
<comment type="similarity">
    <text evidence="6">Belongs to the tRNA(Ile)-lysidine synthase family.</text>
</comment>
<comment type="catalytic activity">
    <reaction evidence="5 6">
        <text>cytidine(34) in tRNA(Ile2) + L-lysine + ATP = lysidine(34) in tRNA(Ile2) + AMP + diphosphate + H(+)</text>
        <dbReference type="Rhea" id="RHEA:43744"/>
        <dbReference type="Rhea" id="RHEA-COMP:10625"/>
        <dbReference type="Rhea" id="RHEA-COMP:10670"/>
        <dbReference type="ChEBI" id="CHEBI:15378"/>
        <dbReference type="ChEBI" id="CHEBI:30616"/>
        <dbReference type="ChEBI" id="CHEBI:32551"/>
        <dbReference type="ChEBI" id="CHEBI:33019"/>
        <dbReference type="ChEBI" id="CHEBI:82748"/>
        <dbReference type="ChEBI" id="CHEBI:83665"/>
        <dbReference type="ChEBI" id="CHEBI:456215"/>
        <dbReference type="EC" id="6.3.4.19"/>
    </reaction>
</comment>
<dbReference type="Pfam" id="PF01171">
    <property type="entry name" value="ATP_bind_3"/>
    <property type="match status" value="1"/>
</dbReference>
<protein>
    <recommendedName>
        <fullName evidence="6">tRNA(Ile)-lysidine synthase</fullName>
        <ecNumber evidence="6">6.3.4.19</ecNumber>
    </recommendedName>
    <alternativeName>
        <fullName evidence="6">tRNA(Ile)-2-lysyl-cytidine synthase</fullName>
    </alternativeName>
    <alternativeName>
        <fullName evidence="6">tRNA(Ile)-lysidine synthetase</fullName>
    </alternativeName>
</protein>
<dbReference type="PANTHER" id="PTHR43033:SF1">
    <property type="entry name" value="TRNA(ILE)-LYSIDINE SYNTHASE-RELATED"/>
    <property type="match status" value="1"/>
</dbReference>
<dbReference type="Proteomes" id="UP000184932">
    <property type="component" value="Unassembled WGS sequence"/>
</dbReference>
<reference evidence="9" key="1">
    <citation type="submission" date="2016-11" db="EMBL/GenBank/DDBJ databases">
        <authorList>
            <person name="Varghese N."/>
            <person name="Submissions S."/>
        </authorList>
    </citation>
    <scope>NUCLEOTIDE SEQUENCE [LARGE SCALE GENOMIC DNA]</scope>
    <source>
        <strain evidence="9">DSM 29440</strain>
    </source>
</reference>
<feature type="binding site" evidence="6">
    <location>
        <begin position="28"/>
        <end position="33"/>
    </location>
    <ligand>
        <name>ATP</name>
        <dbReference type="ChEBI" id="CHEBI:30616"/>
    </ligand>
</feature>
<sequence>MSLAERVSAAYARLFKGSPPERIGIALSGGGDSTALLFLTRQLIPQVNLFAATVDHRLREGSAAEAEEAGKLCRSMGVPHEILPWEGWAGEGNLQAAARSARVALLADWADRNDLAQVALGHTRDDQAETFLLRLARGSGVDGLAAMAPARVAQGIRWLRPLLDTSRDELRACLEAQGVAWADDPSNEDERFDRVKARRMAESLGQLGLTTERLVRTAAQMAMARDALNENAANALRRARLEQGDLLMPNPGLLDAPREVQLRAYAHALRWISSSAYRPRFEPLEALVDGLEPGKAATLHGCRITCEGAVWRIAREYAAVAETATPPAALWDKRWKIEGPPPPAESHIGALGELGLAECEDWKASGLPRATLLASPALWKGERLLAAPLAGRPEGYTARLCHGVEHLVSSLWAD</sequence>
<dbReference type="AlphaFoldDB" id="A0A1N6EA22"/>
<keyword evidence="6" id="KW-0963">Cytoplasm</keyword>
<dbReference type="EMBL" id="FSRL01000001">
    <property type="protein sequence ID" value="SIN79874.1"/>
    <property type="molecule type" value="Genomic_DNA"/>
</dbReference>